<dbReference type="InterPro" id="IPR036397">
    <property type="entry name" value="RNaseH_sf"/>
</dbReference>
<evidence type="ECO:0000313" key="3">
    <source>
        <dbReference type="Proteomes" id="UP000499080"/>
    </source>
</evidence>
<evidence type="ECO:0000259" key="1">
    <source>
        <dbReference type="PROSITE" id="PS50879"/>
    </source>
</evidence>
<proteinExistence type="predicted"/>
<dbReference type="Proteomes" id="UP000499080">
    <property type="component" value="Unassembled WGS sequence"/>
</dbReference>
<accession>A0A4Y2HBU2</accession>
<feature type="domain" description="RNase H type-1" evidence="1">
    <location>
        <begin position="1"/>
        <end position="27"/>
    </location>
</feature>
<dbReference type="AlphaFoldDB" id="A0A4Y2HBU2"/>
<dbReference type="InterPro" id="IPR002156">
    <property type="entry name" value="RNaseH_domain"/>
</dbReference>
<keyword evidence="3" id="KW-1185">Reference proteome</keyword>
<evidence type="ECO:0000313" key="2">
    <source>
        <dbReference type="EMBL" id="GBM62762.1"/>
    </source>
</evidence>
<dbReference type="Gene3D" id="3.30.420.10">
    <property type="entry name" value="Ribonuclease H-like superfamily/Ribonuclease H"/>
    <property type="match status" value="1"/>
</dbReference>
<sequence length="76" mass="8425">MQLQWIRAHNETLGNERADALAKLAASKDQIDTESGPSKAQVRNLISDIHLNAILVDDDEMASEVDSDKNFESICK</sequence>
<gene>
    <name evidence="2" type="ORF">AVEN_41494_1</name>
</gene>
<dbReference type="GO" id="GO:0004523">
    <property type="term" value="F:RNA-DNA hybrid ribonuclease activity"/>
    <property type="evidence" value="ECO:0007669"/>
    <property type="project" value="InterPro"/>
</dbReference>
<dbReference type="InterPro" id="IPR012337">
    <property type="entry name" value="RNaseH-like_sf"/>
</dbReference>
<comment type="caution">
    <text evidence="2">The sequence shown here is derived from an EMBL/GenBank/DDBJ whole genome shotgun (WGS) entry which is preliminary data.</text>
</comment>
<dbReference type="EMBL" id="BGPR01001834">
    <property type="protein sequence ID" value="GBM62762.1"/>
    <property type="molecule type" value="Genomic_DNA"/>
</dbReference>
<dbReference type="GO" id="GO:0003676">
    <property type="term" value="F:nucleic acid binding"/>
    <property type="evidence" value="ECO:0007669"/>
    <property type="project" value="InterPro"/>
</dbReference>
<dbReference type="SUPFAM" id="SSF53098">
    <property type="entry name" value="Ribonuclease H-like"/>
    <property type="match status" value="1"/>
</dbReference>
<reference evidence="2 3" key="1">
    <citation type="journal article" date="2019" name="Sci. Rep.">
        <title>Orb-weaving spider Araneus ventricosus genome elucidates the spidroin gene catalogue.</title>
        <authorList>
            <person name="Kono N."/>
            <person name="Nakamura H."/>
            <person name="Ohtoshi R."/>
            <person name="Moran D.A.P."/>
            <person name="Shinohara A."/>
            <person name="Yoshida Y."/>
            <person name="Fujiwara M."/>
            <person name="Mori M."/>
            <person name="Tomita M."/>
            <person name="Arakawa K."/>
        </authorList>
    </citation>
    <scope>NUCLEOTIDE SEQUENCE [LARGE SCALE GENOMIC DNA]</scope>
</reference>
<dbReference type="PROSITE" id="PS50879">
    <property type="entry name" value="RNASE_H_1"/>
    <property type="match status" value="1"/>
</dbReference>
<protein>
    <recommendedName>
        <fullName evidence="1">RNase H type-1 domain-containing protein</fullName>
    </recommendedName>
</protein>
<organism evidence="2 3">
    <name type="scientific">Araneus ventricosus</name>
    <name type="common">Orbweaver spider</name>
    <name type="synonym">Epeira ventricosa</name>
    <dbReference type="NCBI Taxonomy" id="182803"/>
    <lineage>
        <taxon>Eukaryota</taxon>
        <taxon>Metazoa</taxon>
        <taxon>Ecdysozoa</taxon>
        <taxon>Arthropoda</taxon>
        <taxon>Chelicerata</taxon>
        <taxon>Arachnida</taxon>
        <taxon>Araneae</taxon>
        <taxon>Araneomorphae</taxon>
        <taxon>Entelegynae</taxon>
        <taxon>Araneoidea</taxon>
        <taxon>Araneidae</taxon>
        <taxon>Araneus</taxon>
    </lineage>
</organism>
<name>A0A4Y2HBU2_ARAVE</name>
<dbReference type="OrthoDB" id="2752996at2759"/>